<name>A0ABV2JGP2_9STRE</name>
<sequence>MALLVFDIGGTAVKYALYKDKELESTRSFTTPLSWKEMKALLSEVKQSFKGETLEGVAISSPGAVDVEAGVIRGISAISYIHDFKIVEELEDLFQLPVTIENDANCAALVELAYGVAKSANTVLFFVIGSGIGGAVAIDGKLHKGINLFRGEFGYMMLDKGYTLSQSASPVHVANRYSSEKDLPTSISGQELFQLSDDGDESARQAVDSLFQALGKGIFNAALVLNPDLVVLGGGLSKRPGLVEEVSKQIDHLREKTGAQDLTISLDTCQFYNDANLLGVVAHFQNNIGIEK</sequence>
<proteinExistence type="inferred from homology"/>
<dbReference type="Proteomes" id="UP001549037">
    <property type="component" value="Unassembled WGS sequence"/>
</dbReference>
<dbReference type="SUPFAM" id="SSF53067">
    <property type="entry name" value="Actin-like ATPase domain"/>
    <property type="match status" value="1"/>
</dbReference>
<dbReference type="PANTHER" id="PTHR18964:SF170">
    <property type="entry name" value="SUGAR KINASE"/>
    <property type="match status" value="1"/>
</dbReference>
<dbReference type="InterPro" id="IPR000600">
    <property type="entry name" value="ROK"/>
</dbReference>
<dbReference type="EMBL" id="JBEPLN010000032">
    <property type="protein sequence ID" value="MET3634943.1"/>
    <property type="molecule type" value="Genomic_DNA"/>
</dbReference>
<evidence type="ECO:0000313" key="3">
    <source>
        <dbReference type="Proteomes" id="UP001549037"/>
    </source>
</evidence>
<keyword evidence="2" id="KW-0808">Transferase</keyword>
<keyword evidence="2" id="KW-0418">Kinase</keyword>
<reference evidence="2 3" key="1">
    <citation type="submission" date="2024-06" db="EMBL/GenBank/DDBJ databases">
        <title>Genomic Encyclopedia of Type Strains, Phase IV (KMG-IV): sequencing the most valuable type-strain genomes for metagenomic binning, comparative biology and taxonomic classification.</title>
        <authorList>
            <person name="Goeker M."/>
        </authorList>
    </citation>
    <scope>NUCLEOTIDE SEQUENCE [LARGE SCALE GENOMIC DNA]</scope>
    <source>
        <strain evidence="2 3">DSM 28302</strain>
    </source>
</reference>
<dbReference type="RefSeq" id="WP_354369672.1">
    <property type="nucleotide sequence ID" value="NZ_JBEPLN010000032.1"/>
</dbReference>
<keyword evidence="3" id="KW-1185">Reference proteome</keyword>
<dbReference type="GO" id="GO:0016301">
    <property type="term" value="F:kinase activity"/>
    <property type="evidence" value="ECO:0007669"/>
    <property type="project" value="UniProtKB-KW"/>
</dbReference>
<dbReference type="CDD" id="cd24152">
    <property type="entry name" value="ASKHA_NBD_ROK-like"/>
    <property type="match status" value="1"/>
</dbReference>
<protein>
    <submittedName>
        <fullName evidence="2">NBD/HSP70 family sugar kinase</fullName>
    </submittedName>
</protein>
<accession>A0ABV2JGP2</accession>
<dbReference type="InterPro" id="IPR043129">
    <property type="entry name" value="ATPase_NBD"/>
</dbReference>
<dbReference type="PANTHER" id="PTHR18964">
    <property type="entry name" value="ROK (REPRESSOR, ORF, KINASE) FAMILY"/>
    <property type="match status" value="1"/>
</dbReference>
<comment type="similarity">
    <text evidence="1">Belongs to the ROK (NagC/XylR) family.</text>
</comment>
<gene>
    <name evidence="2" type="ORF">ABID28_001604</name>
</gene>
<comment type="caution">
    <text evidence="2">The sequence shown here is derived from an EMBL/GenBank/DDBJ whole genome shotgun (WGS) entry which is preliminary data.</text>
</comment>
<dbReference type="Pfam" id="PF00480">
    <property type="entry name" value="ROK"/>
    <property type="match status" value="1"/>
</dbReference>
<evidence type="ECO:0000313" key="2">
    <source>
        <dbReference type="EMBL" id="MET3634943.1"/>
    </source>
</evidence>
<organism evidence="2 3">
    <name type="scientific">Streptococcus porcorum</name>
    <dbReference type="NCBI Taxonomy" id="701526"/>
    <lineage>
        <taxon>Bacteria</taxon>
        <taxon>Bacillati</taxon>
        <taxon>Bacillota</taxon>
        <taxon>Bacilli</taxon>
        <taxon>Lactobacillales</taxon>
        <taxon>Streptococcaceae</taxon>
        <taxon>Streptococcus</taxon>
    </lineage>
</organism>
<dbReference type="Gene3D" id="3.30.420.40">
    <property type="match status" value="2"/>
</dbReference>
<evidence type="ECO:0000256" key="1">
    <source>
        <dbReference type="ARBA" id="ARBA00006479"/>
    </source>
</evidence>